<gene>
    <name evidence="1" type="ORF">GFB56_32320</name>
</gene>
<sequence length="48" mass="5484">MTRTIAVRNGLIDSSAMMYVPANNTSIARWLAPIERYLREVRSVSPEF</sequence>
<evidence type="ECO:0000313" key="2">
    <source>
        <dbReference type="Proteomes" id="UP000744980"/>
    </source>
</evidence>
<reference evidence="1 2" key="1">
    <citation type="submission" date="2020-01" db="EMBL/GenBank/DDBJ databases">
        <title>Draft genome assembly of Ensifer adhaerens T173.</title>
        <authorList>
            <person name="Craig J.E."/>
            <person name="Stinchcombe J.R."/>
        </authorList>
    </citation>
    <scope>NUCLEOTIDE SEQUENCE [LARGE SCALE GENOMIC DNA]</scope>
    <source>
        <strain evidence="1 2">T173</strain>
    </source>
</reference>
<proteinExistence type="predicted"/>
<protein>
    <submittedName>
        <fullName evidence="1">Uncharacterized protein</fullName>
    </submittedName>
</protein>
<organism evidence="1 2">
    <name type="scientific">Ensifer canadensis</name>
    <dbReference type="NCBI Taxonomy" id="555315"/>
    <lineage>
        <taxon>Bacteria</taxon>
        <taxon>Pseudomonadati</taxon>
        <taxon>Pseudomonadota</taxon>
        <taxon>Alphaproteobacteria</taxon>
        <taxon>Hyphomicrobiales</taxon>
        <taxon>Rhizobiaceae</taxon>
        <taxon>Sinorhizobium/Ensifer group</taxon>
        <taxon>Ensifer</taxon>
    </lineage>
</organism>
<evidence type="ECO:0000313" key="1">
    <source>
        <dbReference type="EMBL" id="MBM3095411.1"/>
    </source>
</evidence>
<accession>A0AAW4FVN9</accession>
<dbReference type="RefSeq" id="WP_156407922.1">
    <property type="nucleotide sequence ID" value="NZ_CP083371.1"/>
</dbReference>
<dbReference type="Proteomes" id="UP000744980">
    <property type="component" value="Unassembled WGS sequence"/>
</dbReference>
<name>A0AAW4FVN9_9HYPH</name>
<comment type="caution">
    <text evidence="1">The sequence shown here is derived from an EMBL/GenBank/DDBJ whole genome shotgun (WGS) entry which is preliminary data.</text>
</comment>
<dbReference type="AlphaFoldDB" id="A0AAW4FVN9"/>
<keyword evidence="2" id="KW-1185">Reference proteome</keyword>
<dbReference type="EMBL" id="WXFA01000045">
    <property type="protein sequence ID" value="MBM3095411.1"/>
    <property type="molecule type" value="Genomic_DNA"/>
</dbReference>